<evidence type="ECO:0000313" key="1">
    <source>
        <dbReference type="EMBL" id="TCN27227.1"/>
    </source>
</evidence>
<accession>A0A4R2BJ62</accession>
<organism evidence="1 2">
    <name type="scientific">Mesobacillus foraminis</name>
    <dbReference type="NCBI Taxonomy" id="279826"/>
    <lineage>
        <taxon>Bacteria</taxon>
        <taxon>Bacillati</taxon>
        <taxon>Bacillota</taxon>
        <taxon>Bacilli</taxon>
        <taxon>Bacillales</taxon>
        <taxon>Bacillaceae</taxon>
        <taxon>Mesobacillus</taxon>
    </lineage>
</organism>
<dbReference type="EMBL" id="SLVV01000002">
    <property type="protein sequence ID" value="TCN27227.1"/>
    <property type="molecule type" value="Genomic_DNA"/>
</dbReference>
<evidence type="ECO:0000313" key="2">
    <source>
        <dbReference type="Proteomes" id="UP000295689"/>
    </source>
</evidence>
<keyword evidence="2" id="KW-1185">Reference proteome</keyword>
<gene>
    <name evidence="1" type="ORF">EV146_102174</name>
</gene>
<dbReference type="AlphaFoldDB" id="A0A4R2BJ62"/>
<comment type="caution">
    <text evidence="1">The sequence shown here is derived from an EMBL/GenBank/DDBJ whole genome shotgun (WGS) entry which is preliminary data.</text>
</comment>
<dbReference type="OrthoDB" id="2882082at2"/>
<sequence length="111" mass="12785">MRWDTYEERCHQGKSYFHVLTTPMGLYGVNLTNEASIYIPTVGVWSDDEKKHLLSLVQERVNEVDASATTEYIGRLSVFVIKMEDERFAEGMLEEVKEVVEGYAIAKLQHN</sequence>
<protein>
    <submittedName>
        <fullName evidence="1">Uncharacterized protein</fullName>
    </submittedName>
</protein>
<dbReference type="RefSeq" id="WP_121613181.1">
    <property type="nucleotide sequence ID" value="NZ_CP033044.1"/>
</dbReference>
<proteinExistence type="predicted"/>
<dbReference type="Proteomes" id="UP000295689">
    <property type="component" value="Unassembled WGS sequence"/>
</dbReference>
<reference evidence="1 2" key="1">
    <citation type="journal article" date="2015" name="Stand. Genomic Sci.">
        <title>Genomic Encyclopedia of Bacterial and Archaeal Type Strains, Phase III: the genomes of soil and plant-associated and newly described type strains.</title>
        <authorList>
            <person name="Whitman W.B."/>
            <person name="Woyke T."/>
            <person name="Klenk H.P."/>
            <person name="Zhou Y."/>
            <person name="Lilburn T.G."/>
            <person name="Beck B.J."/>
            <person name="De Vos P."/>
            <person name="Vandamme P."/>
            <person name="Eisen J.A."/>
            <person name="Garrity G."/>
            <person name="Hugenholtz P."/>
            <person name="Kyrpides N.C."/>
        </authorList>
    </citation>
    <scope>NUCLEOTIDE SEQUENCE [LARGE SCALE GENOMIC DNA]</scope>
    <source>
        <strain evidence="1 2">CV53</strain>
    </source>
</reference>
<name>A0A4R2BJ62_9BACI</name>